<dbReference type="InterPro" id="IPR029057">
    <property type="entry name" value="PRTase-like"/>
</dbReference>
<accession>Q83N30</accession>
<dbReference type="Gene3D" id="3.40.50.2020">
    <property type="match status" value="1"/>
</dbReference>
<dbReference type="PANTHER" id="PTHR47505">
    <property type="entry name" value="DNA UTILIZATION PROTEIN YHGH"/>
    <property type="match status" value="1"/>
</dbReference>
<keyword evidence="3" id="KW-1185">Reference proteome</keyword>
<sequence length="254" mass="28732">MGKKEGYDHSGQIVNRLGMLTREMSNLFYPTSCPCCGMQDTTLCDLCFARLAERPYRESLAGLDVISCCDYTPAARAFITAYKVMKRMTLAKFMGLIIANQLNVFSSEYGNYSVITMPSTRLSWRSRGFHPVDHALKTIGVEPVDLLCFRKQPKDQAFLDRRERMANMFGTLQVKKISTYSKNLLFVDDVMTSAATLLEVHRAVSLTGKTLIGAVVLFRTRAKYPLGYNVRNKRSDSQSLKCTNHFIPTFSITR</sequence>
<dbReference type="InterPro" id="IPR000836">
    <property type="entry name" value="PRTase_dom"/>
</dbReference>
<dbReference type="SUPFAM" id="SSF53271">
    <property type="entry name" value="PRTase-like"/>
    <property type="match status" value="1"/>
</dbReference>
<dbReference type="KEGG" id="twh:TWT_129"/>
<dbReference type="PANTHER" id="PTHR47505:SF1">
    <property type="entry name" value="DNA UTILIZATION PROTEIN YHGH"/>
    <property type="match status" value="1"/>
</dbReference>
<comment type="similarity">
    <text evidence="1">Belongs to the ComF/GntX family.</text>
</comment>
<dbReference type="STRING" id="203267.TWT_129"/>
<dbReference type="AlphaFoldDB" id="Q83N30"/>
<evidence type="ECO:0000313" key="2">
    <source>
        <dbReference type="EMBL" id="AAO44226.1"/>
    </source>
</evidence>
<protein>
    <submittedName>
        <fullName evidence="2">ComF operon protein 3</fullName>
    </submittedName>
</protein>
<dbReference type="RefSeq" id="WP_011102371.1">
    <property type="nucleotide sequence ID" value="NC_004572.3"/>
</dbReference>
<dbReference type="EMBL" id="AE014184">
    <property type="protein sequence ID" value="AAO44226.1"/>
    <property type="molecule type" value="Genomic_DNA"/>
</dbReference>
<dbReference type="eggNOG" id="COG1040">
    <property type="taxonomic scope" value="Bacteria"/>
</dbReference>
<gene>
    <name evidence="2" type="primary">comFC</name>
    <name evidence="2" type="ordered locus">TWT_129</name>
</gene>
<reference evidence="2 3" key="1">
    <citation type="journal article" date="2003" name="Genome Res.">
        <title>Tropheryma whipplei twist: a human pathogenic Actinobacteria with a reduced genome.</title>
        <authorList>
            <person name="Raoult D."/>
            <person name="Ogata H."/>
            <person name="Audic S."/>
            <person name="Robert C."/>
            <person name="Suhre K."/>
            <person name="Drancourt M."/>
            <person name="Claverie J.-M."/>
        </authorList>
    </citation>
    <scope>NUCLEOTIDE SEQUENCE [LARGE SCALE GENOMIC DNA]</scope>
    <source>
        <strain evidence="2 3">Twist</strain>
    </source>
</reference>
<dbReference type="CDD" id="cd06223">
    <property type="entry name" value="PRTases_typeI"/>
    <property type="match status" value="1"/>
</dbReference>
<evidence type="ECO:0000313" key="3">
    <source>
        <dbReference type="Proteomes" id="UP000002200"/>
    </source>
</evidence>
<dbReference type="Proteomes" id="UP000002200">
    <property type="component" value="Chromosome"/>
</dbReference>
<organism evidence="2 3">
    <name type="scientific">Tropheryma whipplei (strain Twist)</name>
    <name type="common">Whipple's bacillus</name>
    <dbReference type="NCBI Taxonomy" id="203267"/>
    <lineage>
        <taxon>Bacteria</taxon>
        <taxon>Bacillati</taxon>
        <taxon>Actinomycetota</taxon>
        <taxon>Actinomycetes</taxon>
        <taxon>Micrococcales</taxon>
        <taxon>Tropherymataceae</taxon>
        <taxon>Tropheryma</taxon>
    </lineage>
</organism>
<dbReference type="HOGENOM" id="CLU_054549_3_1_11"/>
<proteinExistence type="inferred from homology"/>
<name>Q83N30_TROWT</name>
<evidence type="ECO:0000256" key="1">
    <source>
        <dbReference type="ARBA" id="ARBA00008007"/>
    </source>
</evidence>
<dbReference type="InterPro" id="IPR051910">
    <property type="entry name" value="ComF/GntX_DNA_util-trans"/>
</dbReference>